<evidence type="ECO:0000256" key="15">
    <source>
        <dbReference type="ARBA" id="ARBA00048682"/>
    </source>
</evidence>
<evidence type="ECO:0000313" key="20">
    <source>
        <dbReference type="Proteomes" id="UP000032487"/>
    </source>
</evidence>
<evidence type="ECO:0000256" key="4">
    <source>
        <dbReference type="ARBA" id="ARBA00012539"/>
    </source>
</evidence>
<dbReference type="GO" id="GO:0005886">
    <property type="term" value="C:plasma membrane"/>
    <property type="evidence" value="ECO:0007669"/>
    <property type="project" value="UniProtKB-SubCell"/>
</dbReference>
<keyword evidence="6 16" id="KW-1003">Cell membrane</keyword>
<comment type="catalytic activity">
    <reaction evidence="15 16">
        <text>[(1-&gt;4)-beta-D-glucosyl](n) + UDP-alpha-D-glucose = [(1-&gt;4)-beta-D-glucosyl](n+1) + UDP + H(+)</text>
        <dbReference type="Rhea" id="RHEA:19929"/>
        <dbReference type="Rhea" id="RHEA-COMP:10033"/>
        <dbReference type="Rhea" id="RHEA-COMP:10034"/>
        <dbReference type="ChEBI" id="CHEBI:15378"/>
        <dbReference type="ChEBI" id="CHEBI:18246"/>
        <dbReference type="ChEBI" id="CHEBI:58223"/>
        <dbReference type="ChEBI" id="CHEBI:58885"/>
        <dbReference type="EC" id="2.4.1.12"/>
    </reaction>
</comment>
<keyword evidence="10 16" id="KW-0808">Transferase</keyword>
<comment type="function">
    <text evidence="16">Catalytic subunit of cellulose synthase. It polymerizes uridine 5'-diphosphate glucose to cellulose.</text>
</comment>
<dbReference type="CDD" id="cd06421">
    <property type="entry name" value="CESA_CelA_like"/>
    <property type="match status" value="1"/>
</dbReference>
<keyword evidence="7 16" id="KW-0997">Cell inner membrane</keyword>
<dbReference type="InterPro" id="IPR009875">
    <property type="entry name" value="PilZ_domain"/>
</dbReference>
<feature type="transmembrane region" description="Helical" evidence="16">
    <location>
        <begin position="639"/>
        <end position="658"/>
    </location>
</feature>
<evidence type="ECO:0000256" key="16">
    <source>
        <dbReference type="RuleBase" id="RU365020"/>
    </source>
</evidence>
<feature type="transmembrane region" description="Helical" evidence="16">
    <location>
        <begin position="173"/>
        <end position="190"/>
    </location>
</feature>
<evidence type="ECO:0000256" key="14">
    <source>
        <dbReference type="ARBA" id="ARBA00023136"/>
    </source>
</evidence>
<dbReference type="EMBL" id="JYHV01000037">
    <property type="protein sequence ID" value="KJH79672.1"/>
    <property type="molecule type" value="Genomic_DNA"/>
</dbReference>
<evidence type="ECO:0000256" key="5">
    <source>
        <dbReference type="ARBA" id="ARBA00018714"/>
    </source>
</evidence>
<dbReference type="PANTHER" id="PTHR43867:SF2">
    <property type="entry name" value="CELLULOSE SYNTHASE CATALYTIC SUBUNIT A [UDP-FORMING]"/>
    <property type="match status" value="1"/>
</dbReference>
<evidence type="ECO:0000256" key="11">
    <source>
        <dbReference type="ARBA" id="ARBA00022692"/>
    </source>
</evidence>
<comment type="caution">
    <text evidence="19">The sequence shown here is derived from an EMBL/GenBank/DDBJ whole genome shotgun (WGS) entry which is preliminary data.</text>
</comment>
<dbReference type="SUPFAM" id="SSF53448">
    <property type="entry name" value="Nucleotide-diphospho-sugar transferases"/>
    <property type="match status" value="1"/>
</dbReference>
<dbReference type="Gene3D" id="2.40.10.220">
    <property type="entry name" value="predicted glycosyltransferase like domains"/>
    <property type="match status" value="1"/>
</dbReference>
<dbReference type="NCBIfam" id="NF008558">
    <property type="entry name" value="PRK11498.1"/>
    <property type="match status" value="1"/>
</dbReference>
<evidence type="ECO:0000256" key="2">
    <source>
        <dbReference type="ARBA" id="ARBA00005186"/>
    </source>
</evidence>
<dbReference type="PRINTS" id="PR01439">
    <property type="entry name" value="CELLSNTHASEA"/>
</dbReference>
<feature type="transmembrane region" description="Helical" evidence="16">
    <location>
        <begin position="17"/>
        <end position="36"/>
    </location>
</feature>
<name>A0A0D9AG41_STUST</name>
<dbReference type="PATRIC" id="fig|316.101.peg.3089"/>
<keyword evidence="9 16" id="KW-0328">Glycosyltransferase</keyword>
<dbReference type="InterPro" id="IPR001173">
    <property type="entry name" value="Glyco_trans_2-like"/>
</dbReference>
<comment type="similarity">
    <text evidence="3">Belongs to the glycosyltransferase 2 family.</text>
</comment>
<dbReference type="GO" id="GO:0016760">
    <property type="term" value="F:cellulose synthase (UDP-forming) activity"/>
    <property type="evidence" value="ECO:0007669"/>
    <property type="project" value="UniProtKB-EC"/>
</dbReference>
<evidence type="ECO:0000256" key="10">
    <source>
        <dbReference type="ARBA" id="ARBA00022679"/>
    </source>
</evidence>
<comment type="subcellular location">
    <subcellularLocation>
        <location evidence="1">Cell inner membrane</location>
        <topology evidence="1">Multi-pass membrane protein</topology>
    </subcellularLocation>
</comment>
<dbReference type="NCBIfam" id="TIGR03030">
    <property type="entry name" value="CelA"/>
    <property type="match status" value="1"/>
</dbReference>
<keyword evidence="12 16" id="KW-0135">Cellulose biosynthesis</keyword>
<dbReference type="InterPro" id="IPR029044">
    <property type="entry name" value="Nucleotide-diphossugar_trans"/>
</dbReference>
<comment type="pathway">
    <text evidence="2 16">Glycan metabolism; bacterial cellulose biosynthesis.</text>
</comment>
<reference evidence="19 20" key="1">
    <citation type="submission" date="2015-02" db="EMBL/GenBank/DDBJ databases">
        <title>Draft genome sequence of Pseudomonas stutzeri NT0128 isolated from wheat (Triticum turgidum) rhizosphere.</title>
        <authorList>
            <person name="Tovi N."/>
            <person name="Frenk S."/>
            <person name="Hadar Y."/>
            <person name="Minz D."/>
        </authorList>
    </citation>
    <scope>NUCLEOTIDE SEQUENCE [LARGE SCALE GENOMIC DNA]</scope>
    <source>
        <strain evidence="19 20">NT0128</strain>
    </source>
</reference>
<proteinExistence type="inferred from homology"/>
<gene>
    <name evidence="19" type="primary">bcsA</name>
    <name evidence="19" type="ORF">UF78_21205</name>
</gene>
<accession>A0A0D9AG41</accession>
<protein>
    <recommendedName>
        <fullName evidence="5 16">Cellulose synthase catalytic subunit [UDP-forming]</fullName>
        <ecNumber evidence="4 16">2.4.1.12</ecNumber>
    </recommendedName>
</protein>
<dbReference type="GO" id="GO:0006011">
    <property type="term" value="P:UDP-alpha-D-glucose metabolic process"/>
    <property type="evidence" value="ECO:0007669"/>
    <property type="project" value="InterPro"/>
</dbReference>
<feature type="domain" description="Glycosyltransferase 2-like" evidence="17">
    <location>
        <begin position="277"/>
        <end position="446"/>
    </location>
</feature>
<dbReference type="EC" id="2.4.1.12" evidence="4 16"/>
<dbReference type="AlphaFoldDB" id="A0A0D9AG41"/>
<feature type="transmembrane region" description="Helical" evidence="16">
    <location>
        <begin position="670"/>
        <end position="690"/>
    </location>
</feature>
<evidence type="ECO:0000256" key="7">
    <source>
        <dbReference type="ARBA" id="ARBA00022519"/>
    </source>
</evidence>
<comment type="cofactor">
    <cofactor evidence="16">
        <name>Mg(2+)</name>
        <dbReference type="ChEBI" id="CHEBI:18420"/>
    </cofactor>
</comment>
<feature type="transmembrane region" description="Helical" evidence="16">
    <location>
        <begin position="546"/>
        <end position="567"/>
    </location>
</feature>
<evidence type="ECO:0000259" key="17">
    <source>
        <dbReference type="Pfam" id="PF00535"/>
    </source>
</evidence>
<evidence type="ECO:0000256" key="13">
    <source>
        <dbReference type="ARBA" id="ARBA00022989"/>
    </source>
</evidence>
<evidence type="ECO:0000256" key="12">
    <source>
        <dbReference type="ARBA" id="ARBA00022916"/>
    </source>
</evidence>
<evidence type="ECO:0000256" key="1">
    <source>
        <dbReference type="ARBA" id="ARBA00004429"/>
    </source>
</evidence>
<evidence type="ECO:0000256" key="8">
    <source>
        <dbReference type="ARBA" id="ARBA00022636"/>
    </source>
</evidence>
<dbReference type="InterPro" id="IPR050321">
    <property type="entry name" value="Glycosyltr_2/OpgH_subfam"/>
</dbReference>
<dbReference type="Pfam" id="PF00535">
    <property type="entry name" value="Glycos_transf_2"/>
    <property type="match status" value="1"/>
</dbReference>
<dbReference type="PANTHER" id="PTHR43867">
    <property type="entry name" value="CELLULOSE SYNTHASE CATALYTIC SUBUNIT A [UDP-FORMING]"/>
    <property type="match status" value="1"/>
</dbReference>
<dbReference type="SUPFAM" id="SSF141371">
    <property type="entry name" value="PilZ domain-like"/>
    <property type="match status" value="1"/>
</dbReference>
<dbReference type="GO" id="GO:0030244">
    <property type="term" value="P:cellulose biosynthetic process"/>
    <property type="evidence" value="ECO:0007669"/>
    <property type="project" value="UniProtKB-KW"/>
</dbReference>
<keyword evidence="13 16" id="KW-1133">Transmembrane helix</keyword>
<dbReference type="Gene3D" id="3.90.550.10">
    <property type="entry name" value="Spore Coat Polysaccharide Biosynthesis Protein SpsA, Chain A"/>
    <property type="match status" value="1"/>
</dbReference>
<dbReference type="GO" id="GO:0035438">
    <property type="term" value="F:cyclic-di-GMP binding"/>
    <property type="evidence" value="ECO:0007669"/>
    <property type="project" value="InterPro"/>
</dbReference>
<evidence type="ECO:0000256" key="6">
    <source>
        <dbReference type="ARBA" id="ARBA00022475"/>
    </source>
</evidence>
<feature type="transmembrane region" description="Helical" evidence="16">
    <location>
        <begin position="149"/>
        <end position="167"/>
    </location>
</feature>
<dbReference type="Pfam" id="PF07238">
    <property type="entry name" value="PilZ"/>
    <property type="match status" value="1"/>
</dbReference>
<feature type="transmembrane region" description="Helical" evidence="16">
    <location>
        <begin position="522"/>
        <end position="540"/>
    </location>
</feature>
<feature type="transmembrane region" description="Helical" evidence="16">
    <location>
        <begin position="197"/>
        <end position="216"/>
    </location>
</feature>
<feature type="domain" description="PilZ" evidence="18">
    <location>
        <begin position="694"/>
        <end position="790"/>
    </location>
</feature>
<evidence type="ECO:0000313" key="19">
    <source>
        <dbReference type="EMBL" id="KJH79672.1"/>
    </source>
</evidence>
<organism evidence="19 20">
    <name type="scientific">Stutzerimonas stutzeri</name>
    <name type="common">Pseudomonas stutzeri</name>
    <dbReference type="NCBI Taxonomy" id="316"/>
    <lineage>
        <taxon>Bacteria</taxon>
        <taxon>Pseudomonadati</taxon>
        <taxon>Pseudomonadota</taxon>
        <taxon>Gammaproteobacteria</taxon>
        <taxon>Pseudomonadales</taxon>
        <taxon>Pseudomonadaceae</taxon>
        <taxon>Stutzerimonas</taxon>
    </lineage>
</organism>
<dbReference type="InterPro" id="IPR003919">
    <property type="entry name" value="Cell_synth_A"/>
</dbReference>
<dbReference type="OrthoDB" id="9806824at2"/>
<keyword evidence="11 16" id="KW-0812">Transmembrane</keyword>
<evidence type="ECO:0000259" key="18">
    <source>
        <dbReference type="Pfam" id="PF07238"/>
    </source>
</evidence>
<dbReference type="RefSeq" id="WP_045164181.1">
    <property type="nucleotide sequence ID" value="NZ_JYHV01000037.1"/>
</dbReference>
<evidence type="ECO:0000256" key="3">
    <source>
        <dbReference type="ARBA" id="ARBA00006739"/>
    </source>
</evidence>
<sequence length="865" mass="97435">MLSPLRYYQAIRYRRGASLYGALSWLVAYTLAWLLLRLEAPGWQWVLAERRRLYPHVADKRPSAGDPLRVLIQSVWLILARPLQEPGTRRLWNPARSAGHRLRSVAAKLAVPMRASSDLLPGLKGLRNVEARANRAERWHSKLSKPARYAFNAAIAVLATLLSILCITEPFGYAAQITFVLLLWGVALLVRRVPGRFAVLMLIVLSAIISCRYLWWRYTATLRWDSHFDLACGIVLLAAETYSWIVLILGYVQTCWPLDRQPAPLPKNTAEWPSVDLFIPTYNEDLSVVRTTVLAALGLDWPHEKLNIYICDDGRRDSFRRFAEEVGVGYITRPDNNHAKAGNLNHAMTVTHSELIAIFDCDHIPVRSFLQVTTGWFLRDWKLALVQTPHHFFSPDPFERNLGSFRRKPNEGELFYGLVQNGNDMWNAAFFCGSCAILRRTAVESIGGFAVETVTEDAHTALRLHRSGWNSAYLPTPQAAGLATESLSAHIGQRIRWARGMAQIFRTDNPLLGRGLSIFQRLCYANAMLHFLAGLPRLIYLTAPLAFLLLHAYIIYAPALMIVLYVLPHMIHASLTNARMQGEHRHSFWGEVYETVLAWYIARPTTVALFNPGKGKFNVTAKGGLMDHDQFDWRIARPYLVLAILNVAGLGFAVWRLFTGPVTEIGTVLVSSAWVIYNLLIIGAAVAVASEVRQIRRAHRVMARQPASLKLSNGHLFPCTLLDFAEGGAGLQIPSGLQIGMDQPISLILRRGDREFIFPGRASRQVGERLGIRLDTLDLAQQIDLVQCTFARADVWLDRHDGFETDRPLHSLIEVLRMGGRGYYRLLEQLPQGLSKPLRPIFRLAAWLLSFCPRTPASKPLVNLP</sequence>
<keyword evidence="14 16" id="KW-0472">Membrane</keyword>
<keyword evidence="8 16" id="KW-0973">c-di-GMP</keyword>
<evidence type="ECO:0000256" key="9">
    <source>
        <dbReference type="ARBA" id="ARBA00022676"/>
    </source>
</evidence>
<feature type="transmembrane region" description="Helical" evidence="16">
    <location>
        <begin position="228"/>
        <end position="252"/>
    </location>
</feature>
<dbReference type="UniPathway" id="UPA00694"/>
<dbReference type="Proteomes" id="UP000032487">
    <property type="component" value="Unassembled WGS sequence"/>
</dbReference>